<evidence type="ECO:0000313" key="2">
    <source>
        <dbReference type="EMBL" id="SSY70257.1"/>
    </source>
</evidence>
<evidence type="ECO:0008006" key="4">
    <source>
        <dbReference type="Google" id="ProtNLM"/>
    </source>
</evidence>
<evidence type="ECO:0000256" key="1">
    <source>
        <dbReference type="SAM" id="SignalP"/>
    </source>
</evidence>
<reference evidence="2 3" key="1">
    <citation type="submission" date="2018-06" db="EMBL/GenBank/DDBJ databases">
        <authorList>
            <consortium name="Pathogen Informatics"/>
            <person name="Doyle S."/>
        </authorList>
    </citation>
    <scope>NUCLEOTIDE SEQUENCE [LARGE SCALE GENOMIC DNA]</scope>
    <source>
        <strain evidence="2 3">NCTC10283</strain>
    </source>
</reference>
<evidence type="ECO:0000313" key="3">
    <source>
        <dbReference type="Proteomes" id="UP000254209"/>
    </source>
</evidence>
<protein>
    <recommendedName>
        <fullName evidence="4">NTF2 fold domain-containing protein</fullName>
    </recommendedName>
</protein>
<dbReference type="OrthoDB" id="8617126at2"/>
<organism evidence="2 3">
    <name type="scientific">Alysiella crassa</name>
    <dbReference type="NCBI Taxonomy" id="153491"/>
    <lineage>
        <taxon>Bacteria</taxon>
        <taxon>Pseudomonadati</taxon>
        <taxon>Pseudomonadota</taxon>
        <taxon>Betaproteobacteria</taxon>
        <taxon>Neisseriales</taxon>
        <taxon>Neisseriaceae</taxon>
        <taxon>Alysiella</taxon>
    </lineage>
</organism>
<sequence length="154" mass="17320">MKKWLITALFVFSAQHALAAENLSCQKSKTTHGGLEITQQCTFQGTSLNAAYQAFYRFKKDDWMDMGLPAQLPKNGYVHKHALPKVDCGSVVQKDGSSIPHIAEPRYETTVKRTAQLAIVHSKYVYGCADGDIHEIRFQRKGKVIQIIHKNQTT</sequence>
<dbReference type="AlphaFoldDB" id="A0A376BKF5"/>
<accession>A0A376BKF5</accession>
<feature type="chain" id="PRO_5016647040" description="NTF2 fold domain-containing protein" evidence="1">
    <location>
        <begin position="20"/>
        <end position="154"/>
    </location>
</feature>
<feature type="signal peptide" evidence="1">
    <location>
        <begin position="1"/>
        <end position="19"/>
    </location>
</feature>
<gene>
    <name evidence="2" type="ORF">NCTC10283_00340</name>
</gene>
<name>A0A376BKF5_9NEIS</name>
<proteinExistence type="predicted"/>
<keyword evidence="1" id="KW-0732">Signal</keyword>
<dbReference type="RefSeq" id="WP_034293421.1">
    <property type="nucleotide sequence ID" value="NZ_CP091519.2"/>
</dbReference>
<keyword evidence="3" id="KW-1185">Reference proteome</keyword>
<dbReference type="STRING" id="1120980.GCA_000745955_01573"/>
<dbReference type="Proteomes" id="UP000254209">
    <property type="component" value="Unassembled WGS sequence"/>
</dbReference>
<dbReference type="EMBL" id="UFSO01000002">
    <property type="protein sequence ID" value="SSY70257.1"/>
    <property type="molecule type" value="Genomic_DNA"/>
</dbReference>